<feature type="domain" description="S-adenosylmethionine synthetase N-terminal" evidence="8">
    <location>
        <begin position="4"/>
        <end position="96"/>
    </location>
</feature>
<dbReference type="OrthoDB" id="9801686at2"/>
<evidence type="ECO:0000256" key="6">
    <source>
        <dbReference type="ARBA" id="ARBA00022842"/>
    </source>
</evidence>
<accession>F2IXU6</accession>
<evidence type="ECO:0000256" key="1">
    <source>
        <dbReference type="ARBA" id="ARBA00022563"/>
    </source>
</evidence>
<dbReference type="PATRIC" id="fig|991905.3.peg.1014"/>
<gene>
    <name evidence="11" type="ordered locus">SL003B_0998</name>
</gene>
<evidence type="ECO:0000259" key="8">
    <source>
        <dbReference type="Pfam" id="PF00438"/>
    </source>
</evidence>
<dbReference type="Gene3D" id="3.30.300.10">
    <property type="match status" value="3"/>
</dbReference>
<dbReference type="AlphaFoldDB" id="F2IXU6"/>
<keyword evidence="2 11" id="KW-0808">Transferase</keyword>
<keyword evidence="1" id="KW-0554">One-carbon metabolism</keyword>
<dbReference type="PANTHER" id="PTHR11964">
    <property type="entry name" value="S-ADENOSYLMETHIONINE SYNTHETASE"/>
    <property type="match status" value="1"/>
</dbReference>
<dbReference type="GO" id="GO:0046872">
    <property type="term" value="F:metal ion binding"/>
    <property type="evidence" value="ECO:0007669"/>
    <property type="project" value="UniProtKB-KW"/>
</dbReference>
<name>F2IXU6_POLGS</name>
<dbReference type="InterPro" id="IPR022636">
    <property type="entry name" value="S-AdoMet_synthetase_sfam"/>
</dbReference>
<evidence type="ECO:0000313" key="12">
    <source>
        <dbReference type="Proteomes" id="UP000008130"/>
    </source>
</evidence>
<dbReference type="GO" id="GO:0005524">
    <property type="term" value="F:ATP binding"/>
    <property type="evidence" value="ECO:0007669"/>
    <property type="project" value="UniProtKB-KW"/>
</dbReference>
<dbReference type="RefSeq" id="WP_013651745.1">
    <property type="nucleotide sequence ID" value="NC_015259.1"/>
</dbReference>
<keyword evidence="12" id="KW-1185">Reference proteome</keyword>
<keyword evidence="5" id="KW-0067">ATP-binding</keyword>
<evidence type="ECO:0000313" key="11">
    <source>
        <dbReference type="EMBL" id="ADZ69427.1"/>
    </source>
</evidence>
<dbReference type="InterPro" id="IPR002133">
    <property type="entry name" value="S-AdoMet_synthetase"/>
</dbReference>
<dbReference type="SUPFAM" id="SSF55973">
    <property type="entry name" value="S-adenosylmethionine synthetase"/>
    <property type="match status" value="3"/>
</dbReference>
<keyword evidence="3" id="KW-0479">Metal-binding</keyword>
<evidence type="ECO:0000256" key="4">
    <source>
        <dbReference type="ARBA" id="ARBA00022741"/>
    </source>
</evidence>
<dbReference type="InterPro" id="IPR022629">
    <property type="entry name" value="S-AdoMet_synt_central"/>
</dbReference>
<dbReference type="KEGG" id="pgv:SL003B_0998"/>
<dbReference type="Pfam" id="PF02773">
    <property type="entry name" value="S-AdoMet_synt_C"/>
    <property type="match status" value="1"/>
</dbReference>
<evidence type="ECO:0000256" key="7">
    <source>
        <dbReference type="ARBA" id="ARBA00022958"/>
    </source>
</evidence>
<dbReference type="CDD" id="cd18079">
    <property type="entry name" value="S-AdoMet_synt"/>
    <property type="match status" value="1"/>
</dbReference>
<evidence type="ECO:0000259" key="9">
    <source>
        <dbReference type="Pfam" id="PF02772"/>
    </source>
</evidence>
<feature type="domain" description="S-adenosylmethionine synthetase central" evidence="9">
    <location>
        <begin position="114"/>
        <end position="222"/>
    </location>
</feature>
<evidence type="ECO:0000256" key="2">
    <source>
        <dbReference type="ARBA" id="ARBA00022679"/>
    </source>
</evidence>
<reference evidence="11 12" key="1">
    <citation type="journal article" date="2011" name="J. Bacteriol.">
        <title>Complete genome sequence of Polymorphum gilvum SL003B-26A1T, a crude oil-degrading bacterium from oil-polluted saline soil.</title>
        <authorList>
            <person name="Li S.G."/>
            <person name="Tang Y.Q."/>
            <person name="Nie Y."/>
            <person name="Cai M."/>
            <person name="Wu X.L."/>
        </authorList>
    </citation>
    <scope>NUCLEOTIDE SEQUENCE [LARGE SCALE GENOMIC DNA]</scope>
    <source>
        <strain evidence="12">LMG 25793 / CGMCC 1.9160 / SL003B-26A1</strain>
    </source>
</reference>
<dbReference type="InterPro" id="IPR022630">
    <property type="entry name" value="S-AdoMet_synt_C"/>
</dbReference>
<dbReference type="GO" id="GO:0004478">
    <property type="term" value="F:methionine adenosyltransferase activity"/>
    <property type="evidence" value="ECO:0007669"/>
    <property type="project" value="InterPro"/>
</dbReference>
<dbReference type="HOGENOM" id="CLU_041802_1_1_5"/>
<dbReference type="PIRSF" id="PIRSF000497">
    <property type="entry name" value="MAT"/>
    <property type="match status" value="1"/>
</dbReference>
<evidence type="ECO:0000256" key="5">
    <source>
        <dbReference type="ARBA" id="ARBA00022840"/>
    </source>
</evidence>
<dbReference type="Pfam" id="PF00438">
    <property type="entry name" value="S-AdoMet_synt_N"/>
    <property type="match status" value="1"/>
</dbReference>
<keyword evidence="6" id="KW-0460">Magnesium</keyword>
<dbReference type="GO" id="GO:0006730">
    <property type="term" value="P:one-carbon metabolic process"/>
    <property type="evidence" value="ECO:0007669"/>
    <property type="project" value="UniProtKB-KW"/>
</dbReference>
<evidence type="ECO:0000259" key="10">
    <source>
        <dbReference type="Pfam" id="PF02773"/>
    </source>
</evidence>
<dbReference type="GO" id="GO:0006556">
    <property type="term" value="P:S-adenosylmethionine biosynthetic process"/>
    <property type="evidence" value="ECO:0007669"/>
    <property type="project" value="InterPro"/>
</dbReference>
<dbReference type="Pfam" id="PF02772">
    <property type="entry name" value="S-AdoMet_synt_M"/>
    <property type="match status" value="1"/>
</dbReference>
<dbReference type="eggNOG" id="COG0192">
    <property type="taxonomic scope" value="Bacteria"/>
</dbReference>
<dbReference type="Proteomes" id="UP000008130">
    <property type="component" value="Chromosome"/>
</dbReference>
<proteinExistence type="predicted"/>
<dbReference type="EMBL" id="CP002568">
    <property type="protein sequence ID" value="ADZ69427.1"/>
    <property type="molecule type" value="Genomic_DNA"/>
</dbReference>
<protein>
    <submittedName>
        <fullName evidence="11">S-adenosylmethionine synthetase (Methionine adenosyltransferase) (AdoMet synthetase) (MAT)</fullName>
    </submittedName>
</protein>
<sequence length="384" mass="41036">MRNFIHTSESVTRGHPDKLCDLISDTVVDAFLAAETPAPVNAECALASGIAFLAVRCAGDPKTDLAALVRRSIAEAGYTGPGFNADSCTIMTSVSKDLSFIGHGPGDPLHVQHSATVFGYACRHTAELMPLPIVAAHRLTRALEAARADGRDHLSPDGQSQVAVEFRDRRPARLHNIGLTVAVDGRTQIPARDIEEDLRETVIVPALQGLGTEADAATRVVIRQVPAGGDGLAGHSGLTGRKSANDGYGGYARQSTAGMSGKDPSRIDRTAAYAARHIAKCIVSQGLSDECEVQLSYCAGEDRPISLEIDSFGTGRYPDAEISASVFRHFDLTPAAIATRYRLWQLPGERGGRFYADLATYGHMGRTEIDPPWENTSDIIDLTS</sequence>
<organism evidence="11 12">
    <name type="scientific">Polymorphum gilvum (strain LMG 25793 / CGMCC 1.9160 / SL003B-26A1)</name>
    <dbReference type="NCBI Taxonomy" id="991905"/>
    <lineage>
        <taxon>Bacteria</taxon>
        <taxon>Pseudomonadati</taxon>
        <taxon>Pseudomonadota</taxon>
        <taxon>Alphaproteobacteria</taxon>
        <taxon>Rhodobacterales</taxon>
        <taxon>Paracoccaceae</taxon>
        <taxon>Polymorphum</taxon>
    </lineage>
</organism>
<dbReference type="InterPro" id="IPR022628">
    <property type="entry name" value="S-AdoMet_synt_N"/>
</dbReference>
<feature type="domain" description="S-adenosylmethionine synthetase C-terminal" evidence="10">
    <location>
        <begin position="231"/>
        <end position="374"/>
    </location>
</feature>
<dbReference type="STRING" id="991905.SL003B_0998"/>
<evidence type="ECO:0000256" key="3">
    <source>
        <dbReference type="ARBA" id="ARBA00022723"/>
    </source>
</evidence>
<keyword evidence="4" id="KW-0547">Nucleotide-binding</keyword>
<keyword evidence="7" id="KW-0630">Potassium</keyword>